<organism evidence="2 3">
    <name type="scientific">Massariosphaeria phaeospora</name>
    <dbReference type="NCBI Taxonomy" id="100035"/>
    <lineage>
        <taxon>Eukaryota</taxon>
        <taxon>Fungi</taxon>
        <taxon>Dikarya</taxon>
        <taxon>Ascomycota</taxon>
        <taxon>Pezizomycotina</taxon>
        <taxon>Dothideomycetes</taxon>
        <taxon>Pleosporomycetidae</taxon>
        <taxon>Pleosporales</taxon>
        <taxon>Pleosporales incertae sedis</taxon>
        <taxon>Massariosphaeria</taxon>
    </lineage>
</organism>
<feature type="transmembrane region" description="Helical" evidence="1">
    <location>
        <begin position="23"/>
        <end position="50"/>
    </location>
</feature>
<evidence type="ECO:0000313" key="2">
    <source>
        <dbReference type="EMBL" id="KAF2867873.1"/>
    </source>
</evidence>
<dbReference type="AlphaFoldDB" id="A0A7C8I5N6"/>
<keyword evidence="1" id="KW-0812">Transmembrane</keyword>
<dbReference type="Proteomes" id="UP000481861">
    <property type="component" value="Unassembled WGS sequence"/>
</dbReference>
<sequence>MAPTQFQIPFRPFEFDREPTTTYDLLCVVFALTIVNVLAQSIFMVAMLLYHHLVDGDEEESVDLEAAICEVDPNLSALTIDTLDEIVVVGLPKLLRTSEDNEARSVGTFSPILKL</sequence>
<comment type="caution">
    <text evidence="2">The sequence shown here is derived from an EMBL/GenBank/DDBJ whole genome shotgun (WGS) entry which is preliminary data.</text>
</comment>
<proteinExistence type="predicted"/>
<keyword evidence="3" id="KW-1185">Reference proteome</keyword>
<accession>A0A7C8I5N6</accession>
<evidence type="ECO:0000313" key="3">
    <source>
        <dbReference type="Proteomes" id="UP000481861"/>
    </source>
</evidence>
<gene>
    <name evidence="2" type="ORF">BDV95DRAFT_670796</name>
</gene>
<dbReference type="EMBL" id="JAADJZ010000021">
    <property type="protein sequence ID" value="KAF2867873.1"/>
    <property type="molecule type" value="Genomic_DNA"/>
</dbReference>
<keyword evidence="1" id="KW-1133">Transmembrane helix</keyword>
<keyword evidence="1" id="KW-0472">Membrane</keyword>
<reference evidence="2 3" key="1">
    <citation type="submission" date="2020-01" db="EMBL/GenBank/DDBJ databases">
        <authorList>
            <consortium name="DOE Joint Genome Institute"/>
            <person name="Haridas S."/>
            <person name="Albert R."/>
            <person name="Binder M."/>
            <person name="Bloem J."/>
            <person name="Labutti K."/>
            <person name="Salamov A."/>
            <person name="Andreopoulos B."/>
            <person name="Baker S.E."/>
            <person name="Barry K."/>
            <person name="Bills G."/>
            <person name="Bluhm B.H."/>
            <person name="Cannon C."/>
            <person name="Castanera R."/>
            <person name="Culley D.E."/>
            <person name="Daum C."/>
            <person name="Ezra D."/>
            <person name="Gonzalez J.B."/>
            <person name="Henrissat B."/>
            <person name="Kuo A."/>
            <person name="Liang C."/>
            <person name="Lipzen A."/>
            <person name="Lutzoni F."/>
            <person name="Magnuson J."/>
            <person name="Mondo S."/>
            <person name="Nolan M."/>
            <person name="Ohm R."/>
            <person name="Pangilinan J."/>
            <person name="Park H.-J.H."/>
            <person name="Ramirez L."/>
            <person name="Alfaro M."/>
            <person name="Sun H."/>
            <person name="Tritt A."/>
            <person name="Yoshinaga Y."/>
            <person name="Zwiers L.-H.L."/>
            <person name="Turgeon B.G."/>
            <person name="Goodwin S.B."/>
            <person name="Spatafora J.W."/>
            <person name="Crous P.W."/>
            <person name="Grigoriev I.V."/>
        </authorList>
    </citation>
    <scope>NUCLEOTIDE SEQUENCE [LARGE SCALE GENOMIC DNA]</scope>
    <source>
        <strain evidence="2 3">CBS 611.86</strain>
    </source>
</reference>
<name>A0A7C8I5N6_9PLEO</name>
<evidence type="ECO:0000256" key="1">
    <source>
        <dbReference type="SAM" id="Phobius"/>
    </source>
</evidence>
<protein>
    <submittedName>
        <fullName evidence="2">Uncharacterized protein</fullName>
    </submittedName>
</protein>